<dbReference type="RefSeq" id="XP_062689634.1">
    <property type="nucleotide sequence ID" value="XM_062838349.1"/>
</dbReference>
<name>A0AAJ0I1S3_9PEZI</name>
<dbReference type="AlphaFoldDB" id="A0AAJ0I1S3"/>
<keyword evidence="3" id="KW-1185">Reference proteome</keyword>
<organism evidence="2 3">
    <name type="scientific">Neurospora hispaniola</name>
    <dbReference type="NCBI Taxonomy" id="588809"/>
    <lineage>
        <taxon>Eukaryota</taxon>
        <taxon>Fungi</taxon>
        <taxon>Dikarya</taxon>
        <taxon>Ascomycota</taxon>
        <taxon>Pezizomycotina</taxon>
        <taxon>Sordariomycetes</taxon>
        <taxon>Sordariomycetidae</taxon>
        <taxon>Sordariales</taxon>
        <taxon>Sordariaceae</taxon>
        <taxon>Neurospora</taxon>
    </lineage>
</organism>
<sequence length="223" mass="25408">MARNLSDGTRDPLRRKVESSWKFVCILWRATLATTTVAKTLMGLLLENSFSIKTDFKNSSVTCPLCQTDDTADLKARSKVWPTRAKLEVHMKTEYTGEAVWKRKWGQKQNGVFVDNGRILPAGFQLNGYDEGHEALIIGRNFCHELMPINALGQWPRPERPQGNDNQHRARQHQLRHHHEQPVTPPTPQWAVDPINDFDLSKCTITIDSFATNMAMGFSSTDY</sequence>
<feature type="region of interest" description="Disordered" evidence="1">
    <location>
        <begin position="154"/>
        <end position="189"/>
    </location>
</feature>
<proteinExistence type="predicted"/>
<evidence type="ECO:0000256" key="1">
    <source>
        <dbReference type="SAM" id="MobiDB-lite"/>
    </source>
</evidence>
<gene>
    <name evidence="2" type="ORF">B0T23DRAFT_398219</name>
</gene>
<feature type="compositionally biased region" description="Basic residues" evidence="1">
    <location>
        <begin position="169"/>
        <end position="179"/>
    </location>
</feature>
<accession>A0AAJ0I1S3</accession>
<reference evidence="2 3" key="1">
    <citation type="journal article" date="2023" name="Mol. Phylogenet. Evol.">
        <title>Genome-scale phylogeny and comparative genomics of the fungal order Sordariales.</title>
        <authorList>
            <person name="Hensen N."/>
            <person name="Bonometti L."/>
            <person name="Westerberg I."/>
            <person name="Brannstrom I.O."/>
            <person name="Guillou S."/>
            <person name="Cros-Aarteil S."/>
            <person name="Calhoun S."/>
            <person name="Haridas S."/>
            <person name="Kuo A."/>
            <person name="Mondo S."/>
            <person name="Pangilinan J."/>
            <person name="Riley R."/>
            <person name="LaButti K."/>
            <person name="Andreopoulos B."/>
            <person name="Lipzen A."/>
            <person name="Chen C."/>
            <person name="Yan M."/>
            <person name="Daum C."/>
            <person name="Ng V."/>
            <person name="Clum A."/>
            <person name="Steindorff A."/>
            <person name="Ohm R.A."/>
            <person name="Martin F."/>
            <person name="Silar P."/>
            <person name="Natvig D.O."/>
            <person name="Lalanne C."/>
            <person name="Gautier V."/>
            <person name="Ament-Velasquez S.L."/>
            <person name="Kruys A."/>
            <person name="Hutchinson M.I."/>
            <person name="Powell A.J."/>
            <person name="Barry K."/>
            <person name="Miller A.N."/>
            <person name="Grigoriev I.V."/>
            <person name="Debuchy R."/>
            <person name="Gladieux P."/>
            <person name="Hiltunen Thoren M."/>
            <person name="Johannesson H."/>
        </authorList>
    </citation>
    <scope>NUCLEOTIDE SEQUENCE [LARGE SCALE GENOMIC DNA]</scope>
    <source>
        <strain evidence="2 3">FGSC 10403</strain>
    </source>
</reference>
<protein>
    <submittedName>
        <fullName evidence="2">Uncharacterized protein</fullName>
    </submittedName>
</protein>
<evidence type="ECO:0000313" key="3">
    <source>
        <dbReference type="Proteomes" id="UP001285908"/>
    </source>
</evidence>
<feature type="compositionally biased region" description="Basic and acidic residues" evidence="1">
    <location>
        <begin position="157"/>
        <end position="168"/>
    </location>
</feature>
<dbReference type="GeneID" id="87875971"/>
<comment type="caution">
    <text evidence="2">The sequence shown here is derived from an EMBL/GenBank/DDBJ whole genome shotgun (WGS) entry which is preliminary data.</text>
</comment>
<dbReference type="EMBL" id="JAULSX010000007">
    <property type="protein sequence ID" value="KAK3487507.1"/>
    <property type="molecule type" value="Genomic_DNA"/>
</dbReference>
<dbReference type="Proteomes" id="UP001285908">
    <property type="component" value="Unassembled WGS sequence"/>
</dbReference>
<evidence type="ECO:0000313" key="2">
    <source>
        <dbReference type="EMBL" id="KAK3487507.1"/>
    </source>
</evidence>